<keyword evidence="3" id="KW-1185">Reference proteome</keyword>
<name>A0AAD5Y683_9FUNG</name>
<dbReference type="AlphaFoldDB" id="A0AAD5Y683"/>
<dbReference type="EMBL" id="JADGKB010000082">
    <property type="protein sequence ID" value="KAJ3254600.1"/>
    <property type="molecule type" value="Genomic_DNA"/>
</dbReference>
<dbReference type="Proteomes" id="UP001210925">
    <property type="component" value="Unassembled WGS sequence"/>
</dbReference>
<reference evidence="2" key="1">
    <citation type="submission" date="2020-05" db="EMBL/GenBank/DDBJ databases">
        <title>Phylogenomic resolution of chytrid fungi.</title>
        <authorList>
            <person name="Stajich J.E."/>
            <person name="Amses K."/>
            <person name="Simmons R."/>
            <person name="Seto K."/>
            <person name="Myers J."/>
            <person name="Bonds A."/>
            <person name="Quandt C.A."/>
            <person name="Barry K."/>
            <person name="Liu P."/>
            <person name="Grigoriev I."/>
            <person name="Longcore J.E."/>
            <person name="James T.Y."/>
        </authorList>
    </citation>
    <scope>NUCLEOTIDE SEQUENCE</scope>
    <source>
        <strain evidence="2">PLAUS21</strain>
    </source>
</reference>
<organism evidence="2 3">
    <name type="scientific">Boothiomyces macroporosus</name>
    <dbReference type="NCBI Taxonomy" id="261099"/>
    <lineage>
        <taxon>Eukaryota</taxon>
        <taxon>Fungi</taxon>
        <taxon>Fungi incertae sedis</taxon>
        <taxon>Chytridiomycota</taxon>
        <taxon>Chytridiomycota incertae sedis</taxon>
        <taxon>Chytridiomycetes</taxon>
        <taxon>Rhizophydiales</taxon>
        <taxon>Terramycetaceae</taxon>
        <taxon>Boothiomyces</taxon>
    </lineage>
</organism>
<evidence type="ECO:0000313" key="3">
    <source>
        <dbReference type="Proteomes" id="UP001210925"/>
    </source>
</evidence>
<keyword evidence="1" id="KW-0472">Membrane</keyword>
<gene>
    <name evidence="2" type="ORF">HK103_007085</name>
</gene>
<protein>
    <submittedName>
        <fullName evidence="2">Uncharacterized protein</fullName>
    </submittedName>
</protein>
<sequence length="152" mass="17323">MMASKTKKYSLFFAIRELASDRKLSALFATDFILFLGYFCLACIRTYSTLLRSDTNYYCSTGILQFIFFAHNCLMIIASIHYKAVLLRIVNKRKTKKTPKSMAPDIKDIASITASEMPTKKETFAVTVVEQHQVVDKKDSTVPRSVQTQETQ</sequence>
<comment type="caution">
    <text evidence="2">The sequence shown here is derived from an EMBL/GenBank/DDBJ whole genome shotgun (WGS) entry which is preliminary data.</text>
</comment>
<proteinExistence type="predicted"/>
<evidence type="ECO:0000256" key="1">
    <source>
        <dbReference type="SAM" id="Phobius"/>
    </source>
</evidence>
<feature type="transmembrane region" description="Helical" evidence="1">
    <location>
        <begin position="67"/>
        <end position="90"/>
    </location>
</feature>
<keyword evidence="1" id="KW-0812">Transmembrane</keyword>
<keyword evidence="1" id="KW-1133">Transmembrane helix</keyword>
<accession>A0AAD5Y683</accession>
<evidence type="ECO:0000313" key="2">
    <source>
        <dbReference type="EMBL" id="KAJ3254600.1"/>
    </source>
</evidence>
<feature type="transmembrane region" description="Helical" evidence="1">
    <location>
        <begin position="26"/>
        <end position="47"/>
    </location>
</feature>